<feature type="compositionally biased region" description="Polar residues" evidence="1">
    <location>
        <begin position="321"/>
        <end position="335"/>
    </location>
</feature>
<dbReference type="InterPro" id="IPR024774">
    <property type="entry name" value="PH_dom-Mcp5-type"/>
</dbReference>
<dbReference type="InterPro" id="IPR001849">
    <property type="entry name" value="PH_domain"/>
</dbReference>
<evidence type="ECO:0000256" key="1">
    <source>
        <dbReference type="SAM" id="MobiDB-lite"/>
    </source>
</evidence>
<feature type="region of interest" description="Disordered" evidence="1">
    <location>
        <begin position="378"/>
        <end position="418"/>
    </location>
</feature>
<feature type="region of interest" description="Disordered" evidence="1">
    <location>
        <begin position="790"/>
        <end position="849"/>
    </location>
</feature>
<gene>
    <name evidence="3" type="ORF">ZYGR_0AS04540</name>
</gene>
<dbReference type="GO" id="GO:0000226">
    <property type="term" value="P:microtubule cytoskeleton organization"/>
    <property type="evidence" value="ECO:0007669"/>
    <property type="project" value="TreeGrafter"/>
</dbReference>
<dbReference type="EMBL" id="BDGX01000045">
    <property type="protein sequence ID" value="GAV55131.1"/>
    <property type="molecule type" value="Genomic_DNA"/>
</dbReference>
<comment type="caution">
    <text evidence="3">The sequence shown here is derived from an EMBL/GenBank/DDBJ whole genome shotgun (WGS) entry which is preliminary data.</text>
</comment>
<feature type="compositionally biased region" description="Polar residues" evidence="1">
    <location>
        <begin position="404"/>
        <end position="418"/>
    </location>
</feature>
<feature type="region of interest" description="Disordered" evidence="1">
    <location>
        <begin position="213"/>
        <end position="262"/>
    </location>
</feature>
<dbReference type="Pfam" id="PF12814">
    <property type="entry name" value="Mcp5_PH"/>
    <property type="match status" value="1"/>
</dbReference>
<feature type="compositionally biased region" description="Low complexity" evidence="1">
    <location>
        <begin position="836"/>
        <end position="849"/>
    </location>
</feature>
<dbReference type="GO" id="GO:0032065">
    <property type="term" value="P:maintenance of protein location in cell cortex"/>
    <property type="evidence" value="ECO:0007669"/>
    <property type="project" value="InterPro"/>
</dbReference>
<dbReference type="GO" id="GO:0015631">
    <property type="term" value="F:tubulin binding"/>
    <property type="evidence" value="ECO:0007669"/>
    <property type="project" value="TreeGrafter"/>
</dbReference>
<dbReference type="AlphaFoldDB" id="A0A1Q3AHF5"/>
<dbReference type="InterPro" id="IPR053005">
    <property type="entry name" value="Nuclear_Pos-Cytoskel_Interact"/>
</dbReference>
<dbReference type="GO" id="GO:0005739">
    <property type="term" value="C:mitochondrion"/>
    <property type="evidence" value="ECO:0007669"/>
    <property type="project" value="TreeGrafter"/>
</dbReference>
<feature type="region of interest" description="Disordered" evidence="1">
    <location>
        <begin position="857"/>
        <end position="876"/>
    </location>
</feature>
<protein>
    <recommendedName>
        <fullName evidence="2">PH domain-containing protein</fullName>
    </recommendedName>
</protein>
<dbReference type="OrthoDB" id="2149224at2759"/>
<feature type="region of interest" description="Disordered" evidence="1">
    <location>
        <begin position="320"/>
        <end position="360"/>
    </location>
</feature>
<dbReference type="PANTHER" id="PTHR28190:SF1">
    <property type="entry name" value="NUCLEAR MIGRATION PROTEIN NUM1"/>
    <property type="match status" value="1"/>
</dbReference>
<dbReference type="Proteomes" id="UP000187013">
    <property type="component" value="Unassembled WGS sequence"/>
</dbReference>
<feature type="compositionally biased region" description="Low complexity" evidence="1">
    <location>
        <begin position="857"/>
        <end position="868"/>
    </location>
</feature>
<evidence type="ECO:0000313" key="4">
    <source>
        <dbReference type="Proteomes" id="UP000187013"/>
    </source>
</evidence>
<dbReference type="SMART" id="SM00233">
    <property type="entry name" value="PH"/>
    <property type="match status" value="1"/>
</dbReference>
<dbReference type="GO" id="GO:0005543">
    <property type="term" value="F:phospholipid binding"/>
    <property type="evidence" value="ECO:0007669"/>
    <property type="project" value="InterPro"/>
</dbReference>
<feature type="compositionally biased region" description="Polar residues" evidence="1">
    <location>
        <begin position="385"/>
        <end position="394"/>
    </location>
</feature>
<name>A0A1Q3AHF5_ZYGRO</name>
<feature type="compositionally biased region" description="Low complexity" evidence="1">
    <location>
        <begin position="215"/>
        <end position="225"/>
    </location>
</feature>
<feature type="compositionally biased region" description="Polar residues" evidence="1">
    <location>
        <begin position="237"/>
        <end position="250"/>
    </location>
</feature>
<feature type="compositionally biased region" description="Polar residues" evidence="1">
    <location>
        <begin position="347"/>
        <end position="360"/>
    </location>
</feature>
<organism evidence="3 4">
    <name type="scientific">Zygosaccharomyces rouxii</name>
    <dbReference type="NCBI Taxonomy" id="4956"/>
    <lineage>
        <taxon>Eukaryota</taxon>
        <taxon>Fungi</taxon>
        <taxon>Dikarya</taxon>
        <taxon>Ascomycota</taxon>
        <taxon>Saccharomycotina</taxon>
        <taxon>Saccharomycetes</taxon>
        <taxon>Saccharomycetales</taxon>
        <taxon>Saccharomycetaceae</taxon>
        <taxon>Zygosaccharomyces</taxon>
    </lineage>
</organism>
<feature type="domain" description="PH" evidence="2">
    <location>
        <begin position="902"/>
        <end position="1011"/>
    </location>
</feature>
<feature type="compositionally biased region" description="Basic and acidic residues" evidence="1">
    <location>
        <begin position="227"/>
        <end position="236"/>
    </location>
</feature>
<sequence length="1057" mass="117452">MISKLEGSNYVVIDGGEFEELKRQIDSPYLEKVAKHAKEHGHVLVRSKDLAEQSNHDVEDLGPLTKEGAFLLLNAEEYDSLLNSNIDRLGQRDLLRMCEKLGMIPVPKAEFEELSSTPDTARLQEYATELGLVAISQEDFDGMVSELEKPLEQSVHSFVEQHNLLLIEKNSYENLLVKLNNPTKAELEKHSEKLGHVLVPSKQYETLVKQFQYKSGPPSSSPQQGLHETKENRNPETSHNSNVESSTLRTSNEEDNKASNSTLTSAFSKSDIYRAAESLNLTVLSADEYKSLSSRRSQAQAPNLEDMQDYASRLNMKLVPSTGQDQGNSASQLRMSTDSTSTDSMHFKNNSTTTIDSDFTNYFDTSEGGTTESAATQKLEKSKETYGSNSQSVAPSPEQIKGVESSSPDSISRTPGVLLTSSTEPLNIKTLKEKVAEMGYELVPSSETNQTPKKSKNAEVEDTEDWFDADNFENGSKNEVAILAKKAEKLGLTLASSSGYQEDPNQKIEKSNLETISNQAARLGLVVLEEGTLRTLESKAKNSKERLEQLAGEFGYHLLRDEEYSLLRKQLQETELNINNIPAKAQELGYYVLNEQQYEELKDTAIAGKKELTLEEFKKKAAEFDLVPLSATAYDELVSKRAAEPRELSEEDIKRRASALGLTTIPNSIYKSLLSKQVPQEVTEENLAATAQKLGMKLVDEKSKWTKNDVIQASEKFGLVTLDRREFTKLQRLTKPESLKDRAQAANMICLPRNAVIASPERTNPDDVVVIPTAYYKKLLSREASMISARKQQVEMSKPSARPPQRPVRQESVRSTQSGRPVPKIREQRSLNSLRGSTRSATGAGSGVGTSAAAAATASSSNASYSSSREVPIPRTNSMGALSLSTIESLDEPSIIPALTQTVIGEYLYKYYQPFGVGGESRHERYFWVHPYSMTLYWSPTNPVVENPANHSAKCAPIVKVDSIIDTNPTQGIYHKCLVITTDTRVIKIACPTRQRHNVWYNSLRYLLQRSMDGISLEDIAENPNDTMYSGKIFALSKQPSKKVPKSTSSSFLRSKH</sequence>
<evidence type="ECO:0000313" key="3">
    <source>
        <dbReference type="EMBL" id="GAV55131.1"/>
    </source>
</evidence>
<reference evidence="3 4" key="1">
    <citation type="submission" date="2016-08" db="EMBL/GenBank/DDBJ databases">
        <title>Draft genome sequence of allopolyploid Zygosaccharomyces rouxii.</title>
        <authorList>
            <person name="Watanabe J."/>
            <person name="Uehara K."/>
            <person name="Mogi Y."/>
            <person name="Tsukioka Y."/>
        </authorList>
    </citation>
    <scope>NUCLEOTIDE SEQUENCE [LARGE SCALE GENOMIC DNA]</scope>
    <source>
        <strain evidence="3 4">NBRC 110957</strain>
    </source>
</reference>
<dbReference type="SUPFAM" id="SSF50729">
    <property type="entry name" value="PH domain-like"/>
    <property type="match status" value="1"/>
</dbReference>
<dbReference type="GO" id="GO:0005938">
    <property type="term" value="C:cell cortex"/>
    <property type="evidence" value="ECO:0007669"/>
    <property type="project" value="InterPro"/>
</dbReference>
<evidence type="ECO:0000259" key="2">
    <source>
        <dbReference type="SMART" id="SM00233"/>
    </source>
</evidence>
<proteinExistence type="predicted"/>
<dbReference type="PANTHER" id="PTHR28190">
    <property type="entry name" value="NUCLEAR MIGRATION PROTEIN NUM1"/>
    <property type="match status" value="1"/>
</dbReference>
<accession>A0A1Q3AHF5</accession>